<evidence type="ECO:0000313" key="3">
    <source>
        <dbReference type="Proteomes" id="UP000069771"/>
    </source>
</evidence>
<dbReference type="EMBL" id="CP011391">
    <property type="protein sequence ID" value="AMK53557.1"/>
    <property type="molecule type" value="Genomic_DNA"/>
</dbReference>
<dbReference type="AlphaFoldDB" id="A0A140DSD0"/>
<proteinExistence type="predicted"/>
<sequence length="50" mass="5391">MRSTAARGLRQSLSGTDPGRGFFSPQLSAWAGTGKGGARRQRAREWKGLD</sequence>
<protein>
    <submittedName>
        <fullName evidence="2">Uncharacterized protein</fullName>
    </submittedName>
</protein>
<gene>
    <name evidence="2" type="ORF">AALO17_04230</name>
</gene>
<feature type="region of interest" description="Disordered" evidence="1">
    <location>
        <begin position="1"/>
        <end position="50"/>
    </location>
</feature>
<evidence type="ECO:0000313" key="2">
    <source>
        <dbReference type="EMBL" id="AMK53557.1"/>
    </source>
</evidence>
<organism evidence="2 3">
    <name type="scientific">Faecalibaculum rodentium</name>
    <dbReference type="NCBI Taxonomy" id="1702221"/>
    <lineage>
        <taxon>Bacteria</taxon>
        <taxon>Bacillati</taxon>
        <taxon>Bacillota</taxon>
        <taxon>Erysipelotrichia</taxon>
        <taxon>Erysipelotrichales</taxon>
        <taxon>Erysipelotrichaceae</taxon>
        <taxon>Faecalibaculum</taxon>
    </lineage>
</organism>
<dbReference type="Proteomes" id="UP000069771">
    <property type="component" value="Chromosome"/>
</dbReference>
<accession>A0A140DSD0</accession>
<dbReference type="KEGG" id="fro:AALO17_04230"/>
<dbReference type="STRING" id="1702221.AALO17_04230"/>
<evidence type="ECO:0000256" key="1">
    <source>
        <dbReference type="SAM" id="MobiDB-lite"/>
    </source>
</evidence>
<name>A0A140DSD0_9FIRM</name>
<reference evidence="2 3" key="1">
    <citation type="journal article" date="2016" name="Gut Pathog.">
        <title>Whole genome sequencing of "Faecalibaculum rodentium" ALO17, isolated from C57BL/6J laboratory mouse feces.</title>
        <authorList>
            <person name="Lim S."/>
            <person name="Chang D.H."/>
            <person name="Ahn S."/>
            <person name="Kim B.C."/>
        </authorList>
    </citation>
    <scope>NUCLEOTIDE SEQUENCE [LARGE SCALE GENOMIC DNA]</scope>
    <source>
        <strain evidence="2 3">Alo17</strain>
    </source>
</reference>
<keyword evidence="3" id="KW-1185">Reference proteome</keyword>